<dbReference type="PANTHER" id="PTHR23272">
    <property type="entry name" value="BED FINGER-RELATED"/>
    <property type="match status" value="1"/>
</dbReference>
<evidence type="ECO:0000313" key="4">
    <source>
        <dbReference type="Proteomes" id="UP000290289"/>
    </source>
</evidence>
<dbReference type="Proteomes" id="UP000290289">
    <property type="component" value="Chromosome 14"/>
</dbReference>
<sequence>MSLDRRELVFPKDDARYLSHTLPFCWKMPLDTSTRWSGDCQMLDIVCKDAAEFCREECSQSGASISRTILQNHISETIAACRDSHLYPESLRNAAKEMAEKVSGYNNQVCNIIIYMTAVLDPRIKGELFPESLNSIIFLTKNYSTSHFPSVAGGYSAQEMEEGCNVSFAEDIARKKRRASMSSATDELTQCLSDPPAPLATDVLEWWKVNSMRYPQLSLMALDFLAVQAVSVAPVLWQRRRNLQATILYAVRQHANSPLHKVMAPEWDEIEVQNK</sequence>
<dbReference type="GO" id="GO:0046983">
    <property type="term" value="F:protein dimerization activity"/>
    <property type="evidence" value="ECO:0007669"/>
    <property type="project" value="InterPro"/>
</dbReference>
<evidence type="ECO:0000259" key="2">
    <source>
        <dbReference type="Pfam" id="PF14372"/>
    </source>
</evidence>
<proteinExistence type="predicted"/>
<gene>
    <name evidence="3" type="ORF">DVH24_023641</name>
</gene>
<organism evidence="3 4">
    <name type="scientific">Malus domestica</name>
    <name type="common">Apple</name>
    <name type="synonym">Pyrus malus</name>
    <dbReference type="NCBI Taxonomy" id="3750"/>
    <lineage>
        <taxon>Eukaryota</taxon>
        <taxon>Viridiplantae</taxon>
        <taxon>Streptophyta</taxon>
        <taxon>Embryophyta</taxon>
        <taxon>Tracheophyta</taxon>
        <taxon>Spermatophyta</taxon>
        <taxon>Magnoliopsida</taxon>
        <taxon>eudicotyledons</taxon>
        <taxon>Gunneridae</taxon>
        <taxon>Pentapetalae</taxon>
        <taxon>rosids</taxon>
        <taxon>fabids</taxon>
        <taxon>Rosales</taxon>
        <taxon>Rosaceae</taxon>
        <taxon>Amygdaloideae</taxon>
        <taxon>Maleae</taxon>
        <taxon>Malus</taxon>
    </lineage>
</organism>
<evidence type="ECO:0008006" key="5">
    <source>
        <dbReference type="Google" id="ProtNLM"/>
    </source>
</evidence>
<protein>
    <recommendedName>
        <fullName evidence="5">HAT C-terminal dimerisation domain-containing protein</fullName>
    </recommendedName>
</protein>
<comment type="caution">
    <text evidence="3">The sequence shown here is derived from an EMBL/GenBank/DDBJ whole genome shotgun (WGS) entry which is preliminary data.</text>
</comment>
<dbReference type="Pfam" id="PF14372">
    <property type="entry name" value="hAT-like_RNase-H"/>
    <property type="match status" value="1"/>
</dbReference>
<dbReference type="EMBL" id="RDQH01000340">
    <property type="protein sequence ID" value="RXH77367.1"/>
    <property type="molecule type" value="Genomic_DNA"/>
</dbReference>
<dbReference type="InterPro" id="IPR008906">
    <property type="entry name" value="HATC_C_dom"/>
</dbReference>
<reference evidence="3 4" key="1">
    <citation type="submission" date="2018-10" db="EMBL/GenBank/DDBJ databases">
        <title>A high-quality apple genome assembly.</title>
        <authorList>
            <person name="Hu J."/>
        </authorList>
    </citation>
    <scope>NUCLEOTIDE SEQUENCE [LARGE SCALE GENOMIC DNA]</scope>
    <source>
        <strain evidence="4">cv. HFTH1</strain>
        <tissue evidence="3">Young leaf</tissue>
    </source>
</reference>
<dbReference type="GO" id="GO:0003677">
    <property type="term" value="F:DNA binding"/>
    <property type="evidence" value="ECO:0007669"/>
    <property type="project" value="InterPro"/>
</dbReference>
<feature type="domain" description="hAT-like transposase RNase-H fold" evidence="2">
    <location>
        <begin position="74"/>
        <end position="137"/>
    </location>
</feature>
<name>A0A498I5Z3_MALDO</name>
<dbReference type="InterPro" id="IPR012337">
    <property type="entry name" value="RNaseH-like_sf"/>
</dbReference>
<dbReference type="InterPro" id="IPR025525">
    <property type="entry name" value="hAT-like_transposase_RNase-H"/>
</dbReference>
<dbReference type="SUPFAM" id="SSF53098">
    <property type="entry name" value="Ribonuclease H-like"/>
    <property type="match status" value="1"/>
</dbReference>
<accession>A0A498I5Z3</accession>
<dbReference type="Pfam" id="PF05699">
    <property type="entry name" value="Dimer_Tnp_hAT"/>
    <property type="match status" value="1"/>
</dbReference>
<evidence type="ECO:0000259" key="1">
    <source>
        <dbReference type="Pfam" id="PF05699"/>
    </source>
</evidence>
<dbReference type="PANTHER" id="PTHR23272:SF21">
    <property type="entry name" value="BED ZINC FINGER AND HAT DIMERIZATION DOMAIN-CONTAINING PROTEIN"/>
    <property type="match status" value="1"/>
</dbReference>
<evidence type="ECO:0000313" key="3">
    <source>
        <dbReference type="EMBL" id="RXH77367.1"/>
    </source>
</evidence>
<keyword evidence="4" id="KW-1185">Reference proteome</keyword>
<feature type="domain" description="HAT C-terminal dimerisation" evidence="1">
    <location>
        <begin position="187"/>
        <end position="234"/>
    </location>
</feature>
<dbReference type="AlphaFoldDB" id="A0A498I5Z3"/>